<organism evidence="1 2">
    <name type="scientific">Leptospira yanagawae</name>
    <dbReference type="NCBI Taxonomy" id="293069"/>
    <lineage>
        <taxon>Bacteria</taxon>
        <taxon>Pseudomonadati</taxon>
        <taxon>Spirochaetota</taxon>
        <taxon>Spirochaetia</taxon>
        <taxon>Leptospirales</taxon>
        <taxon>Leptospiraceae</taxon>
        <taxon>Leptospira</taxon>
    </lineage>
</organism>
<evidence type="ECO:0000313" key="2">
    <source>
        <dbReference type="Proteomes" id="UP000298200"/>
    </source>
</evidence>
<reference evidence="2" key="1">
    <citation type="journal article" date="2019" name="PLoS Negl. Trop. Dis.">
        <title>Revisiting the worldwide diversity of Leptospira species in the environment.</title>
        <authorList>
            <person name="Vincent A.T."/>
            <person name="Schiettekatte O."/>
            <person name="Bourhy P."/>
            <person name="Veyrier F.J."/>
            <person name="Picardeau M."/>
        </authorList>
    </citation>
    <scope>NUCLEOTIDE SEQUENCE [LARGE SCALE GENOMIC DNA]</scope>
    <source>
        <strain evidence="2">201800272</strain>
    </source>
</reference>
<dbReference type="Proteomes" id="UP000298200">
    <property type="component" value="Unassembled WGS sequence"/>
</dbReference>
<gene>
    <name evidence="1" type="ORF">EHQ46_05960</name>
</gene>
<evidence type="ECO:0008006" key="3">
    <source>
        <dbReference type="Google" id="ProtNLM"/>
    </source>
</evidence>
<name>A0ABY2M567_9LEPT</name>
<keyword evidence="2" id="KW-1185">Reference proteome</keyword>
<dbReference type="RefSeq" id="WP_135634229.1">
    <property type="nucleotide sequence ID" value="NZ_RQFU01000008.1"/>
</dbReference>
<sequence>MQLVLVLLMLFGCSNINSDSDEKYLSALLLVRSEVGFQECIPIERKINEEYFDLVDDVKILGENRSITQVKGFKDLLSFTVKKQVSVVTFNIKLKEIPSSGIIYSESFNNLVSKYEFQISHDENNIYTIGIEKKYSEKENSWNLKEAKPIVRKNSKNEFLCDKAIVSENMITFSCDLGIGILKNIIDSEMNIKVNAIHLDSGKVFSDCI</sequence>
<dbReference type="EMBL" id="RQFU01000008">
    <property type="protein sequence ID" value="TGL23060.1"/>
    <property type="molecule type" value="Genomic_DNA"/>
</dbReference>
<comment type="caution">
    <text evidence="1">The sequence shown here is derived from an EMBL/GenBank/DDBJ whole genome shotgun (WGS) entry which is preliminary data.</text>
</comment>
<proteinExistence type="predicted"/>
<protein>
    <recommendedName>
        <fullName evidence="3">Lipoprotein</fullName>
    </recommendedName>
</protein>
<evidence type="ECO:0000313" key="1">
    <source>
        <dbReference type="EMBL" id="TGL23060.1"/>
    </source>
</evidence>
<accession>A0ABY2M567</accession>